<proteinExistence type="predicted"/>
<dbReference type="STRING" id="51028.A0A0N4V2V0"/>
<evidence type="ECO:0000313" key="3">
    <source>
        <dbReference type="Proteomes" id="UP000274131"/>
    </source>
</evidence>
<reference evidence="2 3" key="2">
    <citation type="submission" date="2018-10" db="EMBL/GenBank/DDBJ databases">
        <authorList>
            <consortium name="Pathogen Informatics"/>
        </authorList>
    </citation>
    <scope>NUCLEOTIDE SEQUENCE [LARGE SCALE GENOMIC DNA]</scope>
</reference>
<dbReference type="WBParaSite" id="EVEC_0000434901-mRNA-1">
    <property type="protein sequence ID" value="EVEC_0000434901-mRNA-1"/>
    <property type="gene ID" value="EVEC_0000434901"/>
</dbReference>
<feature type="transmembrane region" description="Helical" evidence="1">
    <location>
        <begin position="22"/>
        <end position="45"/>
    </location>
</feature>
<evidence type="ECO:0000313" key="2">
    <source>
        <dbReference type="EMBL" id="VDD89306.1"/>
    </source>
</evidence>
<keyword evidence="3" id="KW-1185">Reference proteome</keyword>
<name>A0A0N4V2V0_ENTVE</name>
<gene>
    <name evidence="2" type="ORF">EVEC_LOCUS4057</name>
</gene>
<evidence type="ECO:0000313" key="4">
    <source>
        <dbReference type="WBParaSite" id="EVEC_0000434901-mRNA-1"/>
    </source>
</evidence>
<dbReference type="Proteomes" id="UP000274131">
    <property type="component" value="Unassembled WGS sequence"/>
</dbReference>
<reference evidence="4" key="1">
    <citation type="submission" date="2017-02" db="UniProtKB">
        <authorList>
            <consortium name="WormBaseParasite"/>
        </authorList>
    </citation>
    <scope>IDENTIFICATION</scope>
</reference>
<dbReference type="OrthoDB" id="5771274at2759"/>
<sequence>MDNCNGSSETQFVCLPVNLQHIGWLLFGIFLIVITCCSSLVACYVCQMITRNTRHTDHVVFYKCRPKYSRSLPYRLDELPRDDSVHNYRNPEEAYSSRCRY</sequence>
<accession>A0A0N4V2V0</accession>
<dbReference type="AlphaFoldDB" id="A0A0N4V2V0"/>
<keyword evidence="1" id="KW-0812">Transmembrane</keyword>
<dbReference type="EMBL" id="UXUI01007752">
    <property type="protein sequence ID" value="VDD89306.1"/>
    <property type="molecule type" value="Genomic_DNA"/>
</dbReference>
<keyword evidence="1" id="KW-1133">Transmembrane helix</keyword>
<protein>
    <submittedName>
        <fullName evidence="2 4">Uncharacterized protein</fullName>
    </submittedName>
</protein>
<organism evidence="4">
    <name type="scientific">Enterobius vermicularis</name>
    <name type="common">Human pinworm</name>
    <dbReference type="NCBI Taxonomy" id="51028"/>
    <lineage>
        <taxon>Eukaryota</taxon>
        <taxon>Metazoa</taxon>
        <taxon>Ecdysozoa</taxon>
        <taxon>Nematoda</taxon>
        <taxon>Chromadorea</taxon>
        <taxon>Rhabditida</taxon>
        <taxon>Spirurina</taxon>
        <taxon>Oxyuridomorpha</taxon>
        <taxon>Oxyuroidea</taxon>
        <taxon>Oxyuridae</taxon>
        <taxon>Enterobius</taxon>
    </lineage>
</organism>
<keyword evidence="1" id="KW-0472">Membrane</keyword>
<evidence type="ECO:0000256" key="1">
    <source>
        <dbReference type="SAM" id="Phobius"/>
    </source>
</evidence>